<comment type="caution">
    <text evidence="4">The sequence shown here is derived from an EMBL/GenBank/DDBJ whole genome shotgun (WGS) entry which is preliminary data.</text>
</comment>
<dbReference type="GO" id="GO:0016651">
    <property type="term" value="F:oxidoreductase activity, acting on NAD(P)H"/>
    <property type="evidence" value="ECO:0007669"/>
    <property type="project" value="InterPro"/>
</dbReference>
<dbReference type="PANTHER" id="PTHR45348">
    <property type="entry name" value="HYPOTHETICAL OXIDOREDUCTASE (EUROFUNG)"/>
    <property type="match status" value="1"/>
</dbReference>
<evidence type="ECO:0000313" key="5">
    <source>
        <dbReference type="Proteomes" id="UP000053095"/>
    </source>
</evidence>
<dbReference type="SUPFAM" id="SSF50129">
    <property type="entry name" value="GroES-like"/>
    <property type="match status" value="1"/>
</dbReference>
<protein>
    <submittedName>
        <fullName evidence="4">Alcohol dehydrogenase</fullName>
    </submittedName>
</protein>
<dbReference type="Gene3D" id="3.40.50.720">
    <property type="entry name" value="NAD(P)-binding Rossmann-like Domain"/>
    <property type="match status" value="1"/>
</dbReference>
<dbReference type="InterPro" id="IPR020843">
    <property type="entry name" value="ER"/>
</dbReference>
<evidence type="ECO:0000256" key="2">
    <source>
        <dbReference type="ARBA" id="ARBA00023002"/>
    </source>
</evidence>
<reference evidence="5" key="1">
    <citation type="journal article" date="2015" name="Genome Announc.">
        <title>Draft genome sequence of Talaromyces cellulolyticus strain Y-94, a source of lignocellulosic biomass-degrading enzymes.</title>
        <authorList>
            <person name="Fujii T."/>
            <person name="Koike H."/>
            <person name="Sawayama S."/>
            <person name="Yano S."/>
            <person name="Inoue H."/>
        </authorList>
    </citation>
    <scope>NUCLEOTIDE SEQUENCE [LARGE SCALE GENOMIC DNA]</scope>
    <source>
        <strain evidence="5">Y-94</strain>
    </source>
</reference>
<dbReference type="InterPro" id="IPR036291">
    <property type="entry name" value="NAD(P)-bd_dom_sf"/>
</dbReference>
<evidence type="ECO:0000259" key="3">
    <source>
        <dbReference type="SMART" id="SM00829"/>
    </source>
</evidence>
<name>A0A6V8H0S6_TALPI</name>
<dbReference type="Proteomes" id="UP000053095">
    <property type="component" value="Unassembled WGS sequence"/>
</dbReference>
<dbReference type="InterPro" id="IPR011032">
    <property type="entry name" value="GroES-like_sf"/>
</dbReference>
<comment type="similarity">
    <text evidence="1">Belongs to the zinc-containing alcohol dehydrogenase family.</text>
</comment>
<dbReference type="Gene3D" id="3.90.180.10">
    <property type="entry name" value="Medium-chain alcohol dehydrogenases, catalytic domain"/>
    <property type="match status" value="1"/>
</dbReference>
<sequence length="351" mass="38498">MKAVVYKDPNQAVVVTDREIPKLHDHNLLVKTETIALNPTDWKHVHQATAVDGCLLGVDFAGIVEEVGPNVTKPFQKGDRVAGFVNGGNSYNKDTGAFAEYILAKEFTLFKIPDTLSFEEATTFGTGILTVGQGLYEKDYGLELAMPNEPTKVSEYVLIYGGSTATGTLGIQFAKLSGYKVISTASPKNFILNKTLGAEEVFDYNDPECGKKINEYTKNKLRYAWNCIGSPTAAQICADALTTIEPGARYGGIGNVKFPREDVKHTETLAYTGVGEDFEKRGRQYHNNERHGEFASKFFDIARTFIAAGRVRPHPVSVRPKGLAGAIEGMEAMRTGKYSAEKLVYRVSETT</sequence>
<dbReference type="SUPFAM" id="SSF51735">
    <property type="entry name" value="NAD(P)-binding Rossmann-fold domains"/>
    <property type="match status" value="1"/>
</dbReference>
<evidence type="ECO:0000256" key="1">
    <source>
        <dbReference type="ARBA" id="ARBA00008072"/>
    </source>
</evidence>
<accession>A0A6V8H0S6</accession>
<dbReference type="Pfam" id="PF08240">
    <property type="entry name" value="ADH_N"/>
    <property type="match status" value="1"/>
</dbReference>
<dbReference type="InterPro" id="IPR047122">
    <property type="entry name" value="Trans-enoyl_RdTase-like"/>
</dbReference>
<dbReference type="InterPro" id="IPR013154">
    <property type="entry name" value="ADH-like_N"/>
</dbReference>
<dbReference type="CDD" id="cd08249">
    <property type="entry name" value="enoyl_reductase_like"/>
    <property type="match status" value="1"/>
</dbReference>
<gene>
    <name evidence="4" type="ORF">TCE0_015f02802</name>
</gene>
<keyword evidence="5" id="KW-1185">Reference proteome</keyword>
<dbReference type="EMBL" id="DF933811">
    <property type="protein sequence ID" value="GAM34911.1"/>
    <property type="molecule type" value="Genomic_DNA"/>
</dbReference>
<dbReference type="SMART" id="SM00829">
    <property type="entry name" value="PKS_ER"/>
    <property type="match status" value="1"/>
</dbReference>
<evidence type="ECO:0000313" key="4">
    <source>
        <dbReference type="EMBL" id="GAM34911.1"/>
    </source>
</evidence>
<dbReference type="PANTHER" id="PTHR45348:SF2">
    <property type="entry name" value="ZINC-TYPE ALCOHOL DEHYDROGENASE-LIKE PROTEIN C2E1P3.01"/>
    <property type="match status" value="1"/>
</dbReference>
<dbReference type="AlphaFoldDB" id="A0A6V8H0S6"/>
<dbReference type="InterPro" id="IPR013149">
    <property type="entry name" value="ADH-like_C"/>
</dbReference>
<dbReference type="Pfam" id="PF00107">
    <property type="entry name" value="ADH_zinc_N"/>
    <property type="match status" value="1"/>
</dbReference>
<proteinExistence type="inferred from homology"/>
<feature type="domain" description="Enoyl reductase (ER)" evidence="3">
    <location>
        <begin position="8"/>
        <end position="345"/>
    </location>
</feature>
<keyword evidence="2" id="KW-0560">Oxidoreductase</keyword>
<organism evidence="4 5">
    <name type="scientific">Talaromyces pinophilus</name>
    <name type="common">Penicillium pinophilum</name>
    <dbReference type="NCBI Taxonomy" id="128442"/>
    <lineage>
        <taxon>Eukaryota</taxon>
        <taxon>Fungi</taxon>
        <taxon>Dikarya</taxon>
        <taxon>Ascomycota</taxon>
        <taxon>Pezizomycotina</taxon>
        <taxon>Eurotiomycetes</taxon>
        <taxon>Eurotiomycetidae</taxon>
        <taxon>Eurotiales</taxon>
        <taxon>Trichocomaceae</taxon>
        <taxon>Talaromyces</taxon>
        <taxon>Talaromyces sect. Talaromyces</taxon>
    </lineage>
</organism>